<feature type="region of interest" description="Disordered" evidence="1">
    <location>
        <begin position="240"/>
        <end position="262"/>
    </location>
</feature>
<evidence type="ECO:0000313" key="3">
    <source>
        <dbReference type="Proteomes" id="UP001391051"/>
    </source>
</evidence>
<dbReference type="Proteomes" id="UP001391051">
    <property type="component" value="Unassembled WGS sequence"/>
</dbReference>
<dbReference type="RefSeq" id="XP_066700888.1">
    <property type="nucleotide sequence ID" value="XM_066844776.1"/>
</dbReference>
<proteinExistence type="predicted"/>
<organism evidence="2 3">
    <name type="scientific">Apiospora aurea</name>
    <dbReference type="NCBI Taxonomy" id="335848"/>
    <lineage>
        <taxon>Eukaryota</taxon>
        <taxon>Fungi</taxon>
        <taxon>Dikarya</taxon>
        <taxon>Ascomycota</taxon>
        <taxon>Pezizomycotina</taxon>
        <taxon>Sordariomycetes</taxon>
        <taxon>Xylariomycetidae</taxon>
        <taxon>Amphisphaeriales</taxon>
        <taxon>Apiosporaceae</taxon>
        <taxon>Apiospora</taxon>
    </lineage>
</organism>
<evidence type="ECO:0000256" key="1">
    <source>
        <dbReference type="SAM" id="MobiDB-lite"/>
    </source>
</evidence>
<name>A0ABR1QFR6_9PEZI</name>
<evidence type="ECO:0000313" key="2">
    <source>
        <dbReference type="EMBL" id="KAK7952826.1"/>
    </source>
</evidence>
<feature type="region of interest" description="Disordered" evidence="1">
    <location>
        <begin position="204"/>
        <end position="223"/>
    </location>
</feature>
<feature type="compositionally biased region" description="Basic and acidic residues" evidence="1">
    <location>
        <begin position="205"/>
        <end position="223"/>
    </location>
</feature>
<dbReference type="GeneID" id="92077838"/>
<sequence>MQAVGPGRNAADPPNQAQTPVINDATSCACPIPPSGTPVGTLDVTHPGNWWLLVGRCIPGTACRFTAQPARMGGATASAASPEVAIASACDGSTVKLQRKLPSRMALFANPLGSTRPPRHPDLGSSAERSGYTAKALASAFASARRFDRPDEEITCRPRSTGKTPPAPNCTHAALLHWISNIASALDMRGRLPLLGSDISSIRQANDDAKHTPRVRETERARELKDEAARPLLDHKLQQTLDIPASSPTPCSRQDLLSVQGY</sequence>
<accession>A0ABR1QFR6</accession>
<keyword evidence="3" id="KW-1185">Reference proteome</keyword>
<dbReference type="EMBL" id="JAQQWE010000005">
    <property type="protein sequence ID" value="KAK7952826.1"/>
    <property type="molecule type" value="Genomic_DNA"/>
</dbReference>
<reference evidence="2 3" key="1">
    <citation type="submission" date="2023-01" db="EMBL/GenBank/DDBJ databases">
        <title>Analysis of 21 Apiospora genomes using comparative genomics revels a genus with tremendous synthesis potential of carbohydrate active enzymes and secondary metabolites.</title>
        <authorList>
            <person name="Sorensen T."/>
        </authorList>
    </citation>
    <scope>NUCLEOTIDE SEQUENCE [LARGE SCALE GENOMIC DNA]</scope>
    <source>
        <strain evidence="2 3">CBS 24483</strain>
    </source>
</reference>
<feature type="region of interest" description="Disordered" evidence="1">
    <location>
        <begin position="1"/>
        <end position="21"/>
    </location>
</feature>
<feature type="region of interest" description="Disordered" evidence="1">
    <location>
        <begin position="109"/>
        <end position="129"/>
    </location>
</feature>
<gene>
    <name evidence="2" type="ORF">PG986_008554</name>
</gene>
<protein>
    <submittedName>
        <fullName evidence="2">Uncharacterized protein</fullName>
    </submittedName>
</protein>
<comment type="caution">
    <text evidence="2">The sequence shown here is derived from an EMBL/GenBank/DDBJ whole genome shotgun (WGS) entry which is preliminary data.</text>
</comment>